<keyword evidence="3" id="KW-0449">Lipoprotein</keyword>
<accession>A0A176RT34</accession>
<gene>
    <name evidence="3" type="ORF">THIOM_005515</name>
</gene>
<evidence type="ECO:0000313" key="4">
    <source>
        <dbReference type="Proteomes" id="UP000076962"/>
    </source>
</evidence>
<name>A0A176RT34_9GAMM</name>
<dbReference type="InterPro" id="IPR007379">
    <property type="entry name" value="Tim44-like_dom"/>
</dbReference>
<keyword evidence="4" id="KW-1185">Reference proteome</keyword>
<protein>
    <submittedName>
        <fullName evidence="3">Lipoprotein</fullName>
    </submittedName>
</protein>
<evidence type="ECO:0000313" key="3">
    <source>
        <dbReference type="EMBL" id="OAD18877.1"/>
    </source>
</evidence>
<dbReference type="AlphaFoldDB" id="A0A176RT34"/>
<dbReference type="Gene3D" id="3.10.450.240">
    <property type="match status" value="1"/>
</dbReference>
<keyword evidence="1" id="KW-1133">Transmembrane helix</keyword>
<dbReference type="SUPFAM" id="SSF54427">
    <property type="entry name" value="NTF2-like"/>
    <property type="match status" value="1"/>
</dbReference>
<proteinExistence type="predicted"/>
<organism evidence="3 4">
    <name type="scientific">Candidatus Thiomargarita nelsonii</name>
    <dbReference type="NCBI Taxonomy" id="1003181"/>
    <lineage>
        <taxon>Bacteria</taxon>
        <taxon>Pseudomonadati</taxon>
        <taxon>Pseudomonadota</taxon>
        <taxon>Gammaproteobacteria</taxon>
        <taxon>Thiotrichales</taxon>
        <taxon>Thiotrichaceae</taxon>
        <taxon>Thiomargarita</taxon>
    </lineage>
</organism>
<evidence type="ECO:0000256" key="1">
    <source>
        <dbReference type="SAM" id="Phobius"/>
    </source>
</evidence>
<dbReference type="InterPro" id="IPR032710">
    <property type="entry name" value="NTF2-like_dom_sf"/>
</dbReference>
<sequence length="255" mass="29310">MNKKFQILLILAIVSVLLVITMMEPALARPGGRVSSGNGGGWAGLLPFLISIVFYIFTLPYAFYVISQRNAAESRTLKDLRQLVQRHDLFDWRRLENRIESCFQEVHLAWQQGNLDDVSECMTNKYRQEQQSDYLDKWAKQGLINHCEVEVVSSIQPLFLAHPEQEMEHEGSKLVVAITAKMEDYLEDRYTSKIVKGEKGFKDVDTIWTFVIQNGKWVLANIEDSSSSLLLDYARAHNELPLNLEQNDKLQVKAF</sequence>
<feature type="domain" description="Tim44-like" evidence="2">
    <location>
        <begin position="76"/>
        <end position="224"/>
    </location>
</feature>
<dbReference type="Pfam" id="PF04280">
    <property type="entry name" value="Tim44"/>
    <property type="match status" value="1"/>
</dbReference>
<evidence type="ECO:0000259" key="2">
    <source>
        <dbReference type="SMART" id="SM00978"/>
    </source>
</evidence>
<dbReference type="SMART" id="SM00978">
    <property type="entry name" value="Tim44"/>
    <property type="match status" value="1"/>
</dbReference>
<feature type="transmembrane region" description="Helical" evidence="1">
    <location>
        <begin position="44"/>
        <end position="66"/>
    </location>
</feature>
<reference evidence="3 4" key="1">
    <citation type="submission" date="2016-05" db="EMBL/GenBank/DDBJ databases">
        <title>Single-cell genome of chain-forming Candidatus Thiomargarita nelsonii and comparison to other large sulfur-oxidizing bacteria.</title>
        <authorList>
            <person name="Winkel M."/>
            <person name="Salman V."/>
            <person name="Woyke T."/>
            <person name="Schulz-Vogt H."/>
            <person name="Richter M."/>
            <person name="Flood B."/>
            <person name="Bailey J."/>
            <person name="Amann R."/>
            <person name="Mussmann M."/>
        </authorList>
    </citation>
    <scope>NUCLEOTIDE SEQUENCE [LARGE SCALE GENOMIC DNA]</scope>
    <source>
        <strain evidence="3 4">THI036</strain>
    </source>
</reference>
<dbReference type="EMBL" id="LUTY01003050">
    <property type="protein sequence ID" value="OAD18877.1"/>
    <property type="molecule type" value="Genomic_DNA"/>
</dbReference>
<dbReference type="Proteomes" id="UP000076962">
    <property type="component" value="Unassembled WGS sequence"/>
</dbReference>
<keyword evidence="1" id="KW-0472">Membrane</keyword>
<keyword evidence="1" id="KW-0812">Transmembrane</keyword>
<comment type="caution">
    <text evidence="3">The sequence shown here is derived from an EMBL/GenBank/DDBJ whole genome shotgun (WGS) entry which is preliminary data.</text>
</comment>